<accession>A0A6J2X6E3</accession>
<evidence type="ECO:0000313" key="5">
    <source>
        <dbReference type="RefSeq" id="XP_030746737.1"/>
    </source>
</evidence>
<feature type="repeat" description="ANK" evidence="3">
    <location>
        <begin position="204"/>
        <end position="236"/>
    </location>
</feature>
<dbReference type="GO" id="GO:0005737">
    <property type="term" value="C:cytoplasm"/>
    <property type="evidence" value="ECO:0007669"/>
    <property type="project" value="TreeGrafter"/>
</dbReference>
<dbReference type="Proteomes" id="UP000504635">
    <property type="component" value="Unplaced"/>
</dbReference>
<dbReference type="OrthoDB" id="194358at2759"/>
<dbReference type="PROSITE" id="PS50297">
    <property type="entry name" value="ANK_REP_REGION"/>
    <property type="match status" value="4"/>
</dbReference>
<dbReference type="Gene3D" id="1.25.40.20">
    <property type="entry name" value="Ankyrin repeat-containing domain"/>
    <property type="match status" value="2"/>
</dbReference>
<feature type="repeat" description="ANK" evidence="3">
    <location>
        <begin position="335"/>
        <end position="367"/>
    </location>
</feature>
<keyword evidence="1" id="KW-0677">Repeat</keyword>
<dbReference type="Pfam" id="PF13637">
    <property type="entry name" value="Ank_4"/>
    <property type="match status" value="1"/>
</dbReference>
<feature type="repeat" description="ANK" evidence="3">
    <location>
        <begin position="240"/>
        <end position="272"/>
    </location>
</feature>
<organism evidence="4 5">
    <name type="scientific">Sitophilus oryzae</name>
    <name type="common">Rice weevil</name>
    <name type="synonym">Curculio oryzae</name>
    <dbReference type="NCBI Taxonomy" id="7048"/>
    <lineage>
        <taxon>Eukaryota</taxon>
        <taxon>Metazoa</taxon>
        <taxon>Ecdysozoa</taxon>
        <taxon>Arthropoda</taxon>
        <taxon>Hexapoda</taxon>
        <taxon>Insecta</taxon>
        <taxon>Pterygota</taxon>
        <taxon>Neoptera</taxon>
        <taxon>Endopterygota</taxon>
        <taxon>Coleoptera</taxon>
        <taxon>Polyphaga</taxon>
        <taxon>Cucujiformia</taxon>
        <taxon>Curculionidae</taxon>
        <taxon>Dryophthorinae</taxon>
        <taxon>Sitophilus</taxon>
    </lineage>
</organism>
<dbReference type="InterPro" id="IPR002110">
    <property type="entry name" value="Ankyrin_rpt"/>
</dbReference>
<evidence type="ECO:0000256" key="1">
    <source>
        <dbReference type="ARBA" id="ARBA00022737"/>
    </source>
</evidence>
<evidence type="ECO:0000256" key="3">
    <source>
        <dbReference type="PROSITE-ProRule" id="PRU00023"/>
    </source>
</evidence>
<feature type="repeat" description="ANK" evidence="3">
    <location>
        <begin position="306"/>
        <end position="333"/>
    </location>
</feature>
<dbReference type="InterPro" id="IPR036770">
    <property type="entry name" value="Ankyrin_rpt-contain_sf"/>
</dbReference>
<proteinExistence type="predicted"/>
<evidence type="ECO:0000313" key="4">
    <source>
        <dbReference type="Proteomes" id="UP000504635"/>
    </source>
</evidence>
<dbReference type="PANTHER" id="PTHR24198:SF165">
    <property type="entry name" value="ANKYRIN REPEAT-CONTAINING PROTEIN-RELATED"/>
    <property type="match status" value="1"/>
</dbReference>
<dbReference type="GeneID" id="115875421"/>
<sequence length="382" mass="43098">MEGSNERLMKAIHDNDLKVITLSKDVRVNEICRNGMTHLGAVAQTGNLPLLKLLLDFHNYISSPPNTKDKKKKPQYLQLDGSNPKRCKNIGYFVVIREDDNEFGDGPTPEGMEALEWDMEVNDTNDFNIEEPVEDENTNLYEWYARILNRTSIMLVSPEQDLGRLDHHGQSILHYAIQSGNLEMTDYLINNFGRELSYEQNDSTGYNCIHKAVAYGNTDIVRHLIQKGVNVDALAGKWRNRQTPLHIATKLGHHEIIKLLIASKCNINALDSEDRTPLSWAVRQCDLESVKILCEAGCFVNCEERGDITPLELAIHSGCEDILKMLLARGARIVPSRHLLHAAIIQHSLEMVIALIDAGAPINVPDRYGYTPIMIACTRKTY</sequence>
<dbReference type="Pfam" id="PF00023">
    <property type="entry name" value="Ank"/>
    <property type="match status" value="1"/>
</dbReference>
<name>A0A6J2X6E3_SITOR</name>
<dbReference type="PROSITE" id="PS50088">
    <property type="entry name" value="ANK_REPEAT"/>
    <property type="match status" value="5"/>
</dbReference>
<protein>
    <submittedName>
        <fullName evidence="5">Serine/threonine-protein phosphatase 6 regulatory ankyrin repeat subunit B isoform X1</fullName>
    </submittedName>
</protein>
<dbReference type="AlphaFoldDB" id="A0A6J2X6E3"/>
<keyword evidence="4" id="KW-1185">Reference proteome</keyword>
<dbReference type="PANTHER" id="PTHR24198">
    <property type="entry name" value="ANKYRIN REPEAT AND PROTEIN KINASE DOMAIN-CONTAINING PROTEIN"/>
    <property type="match status" value="1"/>
</dbReference>
<evidence type="ECO:0000256" key="2">
    <source>
        <dbReference type="ARBA" id="ARBA00023043"/>
    </source>
</evidence>
<dbReference type="RefSeq" id="XP_030746737.1">
    <property type="nucleotide sequence ID" value="XM_030890877.1"/>
</dbReference>
<dbReference type="InParanoid" id="A0A6J2X6E3"/>
<dbReference type="SMART" id="SM00248">
    <property type="entry name" value="ANK"/>
    <property type="match status" value="7"/>
</dbReference>
<gene>
    <name evidence="5" type="primary">LOC115875421</name>
</gene>
<feature type="repeat" description="ANK" evidence="3">
    <location>
        <begin position="168"/>
        <end position="191"/>
    </location>
</feature>
<dbReference type="Pfam" id="PF12796">
    <property type="entry name" value="Ank_2"/>
    <property type="match status" value="2"/>
</dbReference>
<keyword evidence="2 3" id="KW-0040">ANK repeat</keyword>
<dbReference type="KEGG" id="soy:115875421"/>
<reference evidence="5" key="1">
    <citation type="submission" date="2025-08" db="UniProtKB">
        <authorList>
            <consortium name="RefSeq"/>
        </authorList>
    </citation>
    <scope>IDENTIFICATION</scope>
    <source>
        <tissue evidence="5">Gonads</tissue>
    </source>
</reference>
<dbReference type="SUPFAM" id="SSF48403">
    <property type="entry name" value="Ankyrin repeat"/>
    <property type="match status" value="1"/>
</dbReference>